<dbReference type="PROSITE" id="PS50076">
    <property type="entry name" value="DNAJ_2"/>
    <property type="match status" value="1"/>
</dbReference>
<dbReference type="Gene3D" id="3.90.79.10">
    <property type="entry name" value="Nucleoside Triphosphate Pyrophosphohydrolase"/>
    <property type="match status" value="1"/>
</dbReference>
<dbReference type="Gene3D" id="1.10.287.110">
    <property type="entry name" value="DnaJ domain"/>
    <property type="match status" value="1"/>
</dbReference>
<sequence>MNKIRTAAIIYSSANSPFQIQASYFHTTRVLERRKRTQWDSGGVGGGQRGWTGQSKRSNYYSRRARKQFSKRELLRNVSSFAEELFQSWKYDVDDDYDPPQNRSSSWFRQEFRNDGQRGEKSRNRGRKAWSKNYQFIMDNDDDPDIEEMFKSAFGGTGYTFFSFINDDIPHWGDSSRHSNYQRFQWSWGHGHREKTESDDSDSDLASDRLALGLNSSGPLSLDQVKNAYRACALKWHPDRHSGSSKAVAEEKFKLCSAAYQSLCDKLAKLQKKASNHHRHNCICGGLSFVSRKSIATARNLSVSSGKSTTPFILQVTKKNHQSRSSNFRVFGMSHSHSHSNPDGRSSSSVAIHSSAGFSRKINFCQSCGGATKYEVPDGEEKMRAICTSCGRIAYENPKMVVGCLIEHEDKVLLCKRKIHPSYGLWTLPAGYMEMGESAAEGAIRETWEEANAEVEILAPFVHLDIPLIGQTYIIFLAKLKRPGFSPGEESSECQLFAVDEIPFDSLSFSSMLVTLKLYIEDRQAGRLRSHYGIIRKRPGTSPSEINAYTLDNHMMS</sequence>
<keyword evidence="6" id="KW-1185">Reference proteome</keyword>
<feature type="domain" description="J" evidence="3">
    <location>
        <begin position="207"/>
        <end position="279"/>
    </location>
</feature>
<dbReference type="AlphaFoldDB" id="A0AAV1CQW3"/>
<dbReference type="GO" id="GO:0016787">
    <property type="term" value="F:hydrolase activity"/>
    <property type="evidence" value="ECO:0007669"/>
    <property type="project" value="UniProtKB-KW"/>
</dbReference>
<name>A0AAV1CQW3_OLDCO</name>
<dbReference type="PROSITE" id="PS00893">
    <property type="entry name" value="NUDIX_BOX"/>
    <property type="match status" value="1"/>
</dbReference>
<dbReference type="SUPFAM" id="SSF55811">
    <property type="entry name" value="Nudix"/>
    <property type="match status" value="1"/>
</dbReference>
<evidence type="ECO:0000313" key="5">
    <source>
        <dbReference type="EMBL" id="CAI9097440.1"/>
    </source>
</evidence>
<dbReference type="InterPro" id="IPR036869">
    <property type="entry name" value="J_dom_sf"/>
</dbReference>
<accession>A0AAV1CQW3</accession>
<evidence type="ECO:0000256" key="1">
    <source>
        <dbReference type="ARBA" id="ARBA00022801"/>
    </source>
</evidence>
<dbReference type="InterPro" id="IPR029401">
    <property type="entry name" value="Nudix_N"/>
</dbReference>
<evidence type="ECO:0000259" key="3">
    <source>
        <dbReference type="PROSITE" id="PS50076"/>
    </source>
</evidence>
<feature type="region of interest" description="Disordered" evidence="2">
    <location>
        <begin position="103"/>
        <end position="127"/>
    </location>
</feature>
<evidence type="ECO:0000256" key="2">
    <source>
        <dbReference type="SAM" id="MobiDB-lite"/>
    </source>
</evidence>
<dbReference type="EMBL" id="OX459120">
    <property type="protein sequence ID" value="CAI9097440.1"/>
    <property type="molecule type" value="Genomic_DNA"/>
</dbReference>
<dbReference type="Gene3D" id="2.20.70.10">
    <property type="match status" value="1"/>
</dbReference>
<evidence type="ECO:0000259" key="4">
    <source>
        <dbReference type="PROSITE" id="PS51462"/>
    </source>
</evidence>
<dbReference type="InterPro" id="IPR001623">
    <property type="entry name" value="DnaJ_domain"/>
</dbReference>
<dbReference type="Pfam" id="PF00226">
    <property type="entry name" value="DnaJ"/>
    <property type="match status" value="1"/>
</dbReference>
<protein>
    <submittedName>
        <fullName evidence="5">OLC1v1033870C1</fullName>
    </submittedName>
</protein>
<dbReference type="InterPro" id="IPR000086">
    <property type="entry name" value="NUDIX_hydrolase_dom"/>
</dbReference>
<dbReference type="Proteomes" id="UP001161247">
    <property type="component" value="Chromosome 3"/>
</dbReference>
<dbReference type="PROSITE" id="PS51462">
    <property type="entry name" value="NUDIX"/>
    <property type="match status" value="1"/>
</dbReference>
<proteinExistence type="predicted"/>
<dbReference type="InterPro" id="IPR015797">
    <property type="entry name" value="NUDIX_hydrolase-like_dom_sf"/>
</dbReference>
<dbReference type="Pfam" id="PF00293">
    <property type="entry name" value="NUDIX"/>
    <property type="match status" value="1"/>
</dbReference>
<dbReference type="PANTHER" id="PTHR43222">
    <property type="entry name" value="NUDIX HYDROLASE 23"/>
    <property type="match status" value="1"/>
</dbReference>
<feature type="region of interest" description="Disordered" evidence="2">
    <location>
        <begin position="36"/>
        <end position="58"/>
    </location>
</feature>
<organism evidence="5 6">
    <name type="scientific">Oldenlandia corymbosa var. corymbosa</name>
    <dbReference type="NCBI Taxonomy" id="529605"/>
    <lineage>
        <taxon>Eukaryota</taxon>
        <taxon>Viridiplantae</taxon>
        <taxon>Streptophyta</taxon>
        <taxon>Embryophyta</taxon>
        <taxon>Tracheophyta</taxon>
        <taxon>Spermatophyta</taxon>
        <taxon>Magnoliopsida</taxon>
        <taxon>eudicotyledons</taxon>
        <taxon>Gunneridae</taxon>
        <taxon>Pentapetalae</taxon>
        <taxon>asterids</taxon>
        <taxon>lamiids</taxon>
        <taxon>Gentianales</taxon>
        <taxon>Rubiaceae</taxon>
        <taxon>Rubioideae</taxon>
        <taxon>Spermacoceae</taxon>
        <taxon>Hedyotis-Oldenlandia complex</taxon>
        <taxon>Oldenlandia</taxon>
    </lineage>
</organism>
<dbReference type="SMART" id="SM00271">
    <property type="entry name" value="DnaJ"/>
    <property type="match status" value="1"/>
</dbReference>
<feature type="compositionally biased region" description="Basic and acidic residues" evidence="2">
    <location>
        <begin position="110"/>
        <end position="123"/>
    </location>
</feature>
<dbReference type="CDD" id="cd06257">
    <property type="entry name" value="DnaJ"/>
    <property type="match status" value="1"/>
</dbReference>
<dbReference type="CDD" id="cd04511">
    <property type="entry name" value="NUDIX_Hydrolase"/>
    <property type="match status" value="1"/>
</dbReference>
<reference evidence="5" key="1">
    <citation type="submission" date="2023-03" db="EMBL/GenBank/DDBJ databases">
        <authorList>
            <person name="Julca I."/>
        </authorList>
    </citation>
    <scope>NUCLEOTIDE SEQUENCE</scope>
</reference>
<dbReference type="InterPro" id="IPR020084">
    <property type="entry name" value="NUDIX_hydrolase_CS"/>
</dbReference>
<evidence type="ECO:0000313" key="6">
    <source>
        <dbReference type="Proteomes" id="UP001161247"/>
    </source>
</evidence>
<gene>
    <name evidence="5" type="ORF">OLC1_LOCUS7926</name>
</gene>
<dbReference type="Pfam" id="PF14803">
    <property type="entry name" value="Zn_ribbon_Nudix"/>
    <property type="match status" value="1"/>
</dbReference>
<feature type="domain" description="Nudix hydrolase" evidence="4">
    <location>
        <begin position="397"/>
        <end position="520"/>
    </location>
</feature>
<dbReference type="PANTHER" id="PTHR43222:SF2">
    <property type="entry name" value="NUDIX HYDROLASE 23, CHLOROPLASTIC"/>
    <property type="match status" value="1"/>
</dbReference>
<dbReference type="SUPFAM" id="SSF46565">
    <property type="entry name" value="Chaperone J-domain"/>
    <property type="match status" value="1"/>
</dbReference>
<keyword evidence="1" id="KW-0378">Hydrolase</keyword>